<accession>A0A382U933</accession>
<gene>
    <name evidence="1" type="ORF">METZ01_LOCUS383654</name>
</gene>
<proteinExistence type="predicted"/>
<sequence>MNRHISLKSDKELHLLLMEKIPSDVYCSNACYSFPNLPMNEKEWKNAELIFDIDAKDLDVKNRDKHSCVKCTECKE</sequence>
<reference evidence="1" key="1">
    <citation type="submission" date="2018-05" db="EMBL/GenBank/DDBJ databases">
        <authorList>
            <person name="Lanie J.A."/>
            <person name="Ng W.-L."/>
            <person name="Kazmierczak K.M."/>
            <person name="Andrzejewski T.M."/>
            <person name="Davidsen T.M."/>
            <person name="Wayne K.J."/>
            <person name="Tettelin H."/>
            <person name="Glass J.I."/>
            <person name="Rusch D."/>
            <person name="Podicherti R."/>
            <person name="Tsui H.-C.T."/>
            <person name="Winkler M.E."/>
        </authorList>
    </citation>
    <scope>NUCLEOTIDE SEQUENCE</scope>
</reference>
<feature type="non-terminal residue" evidence="1">
    <location>
        <position position="76"/>
    </location>
</feature>
<organism evidence="1">
    <name type="scientific">marine metagenome</name>
    <dbReference type="NCBI Taxonomy" id="408172"/>
    <lineage>
        <taxon>unclassified sequences</taxon>
        <taxon>metagenomes</taxon>
        <taxon>ecological metagenomes</taxon>
    </lineage>
</organism>
<dbReference type="Gene3D" id="3.90.920.10">
    <property type="entry name" value="DNA primase, PRIM domain"/>
    <property type="match status" value="1"/>
</dbReference>
<evidence type="ECO:0000313" key="1">
    <source>
        <dbReference type="EMBL" id="SVD30800.1"/>
    </source>
</evidence>
<name>A0A382U933_9ZZZZ</name>
<dbReference type="SUPFAM" id="SSF56747">
    <property type="entry name" value="Prim-pol domain"/>
    <property type="match status" value="1"/>
</dbReference>
<dbReference type="EMBL" id="UINC01142458">
    <property type="protein sequence ID" value="SVD30800.1"/>
    <property type="molecule type" value="Genomic_DNA"/>
</dbReference>
<protein>
    <submittedName>
        <fullName evidence="1">Uncharacterized protein</fullName>
    </submittedName>
</protein>
<dbReference type="AlphaFoldDB" id="A0A382U933"/>